<gene>
    <name evidence="6" type="ORF">TW72_17255</name>
</gene>
<evidence type="ECO:0000313" key="6">
    <source>
        <dbReference type="EMBL" id="KJY96308.1"/>
    </source>
</evidence>
<dbReference type="InterPro" id="IPR050301">
    <property type="entry name" value="NTE"/>
</dbReference>
<keyword evidence="7" id="KW-1185">Reference proteome</keyword>
<dbReference type="InterPro" id="IPR016035">
    <property type="entry name" value="Acyl_Trfase/lysoPLipase"/>
</dbReference>
<dbReference type="PROSITE" id="PS51635">
    <property type="entry name" value="PNPLA"/>
    <property type="match status" value="1"/>
</dbReference>
<accession>A0A0F4PMQ3</accession>
<feature type="short sequence motif" description="GXSXG" evidence="4">
    <location>
        <begin position="50"/>
        <end position="54"/>
    </location>
</feature>
<dbReference type="Gene3D" id="3.40.1090.10">
    <property type="entry name" value="Cytosolic phospholipase A2 catalytic domain"/>
    <property type="match status" value="1"/>
</dbReference>
<dbReference type="PANTHER" id="PTHR14226:SF57">
    <property type="entry name" value="BLR7027 PROTEIN"/>
    <property type="match status" value="1"/>
</dbReference>
<dbReference type="RefSeq" id="WP_022946669.1">
    <property type="nucleotide sequence ID" value="NZ_DJHQ01000049.1"/>
</dbReference>
<dbReference type="eggNOG" id="COG1752">
    <property type="taxonomic scope" value="Bacteria"/>
</dbReference>
<evidence type="ECO:0000256" key="4">
    <source>
        <dbReference type="PROSITE-ProRule" id="PRU01161"/>
    </source>
</evidence>
<comment type="caution">
    <text evidence="4">Lacks conserved residue(s) required for the propagation of feature annotation.</text>
</comment>
<dbReference type="AlphaFoldDB" id="A0A0F4PMQ3"/>
<evidence type="ECO:0000256" key="3">
    <source>
        <dbReference type="ARBA" id="ARBA00023098"/>
    </source>
</evidence>
<comment type="caution">
    <text evidence="6">The sequence shown here is derived from an EMBL/GenBank/DDBJ whole genome shotgun (WGS) entry which is preliminary data.</text>
</comment>
<keyword evidence="2 4" id="KW-0442">Lipid degradation</keyword>
<dbReference type="GO" id="GO:0016042">
    <property type="term" value="P:lipid catabolic process"/>
    <property type="evidence" value="ECO:0007669"/>
    <property type="project" value="UniProtKB-UniRule"/>
</dbReference>
<organism evidence="6 7">
    <name type="scientific">Pseudoalteromonas ruthenica</name>
    <dbReference type="NCBI Taxonomy" id="151081"/>
    <lineage>
        <taxon>Bacteria</taxon>
        <taxon>Pseudomonadati</taxon>
        <taxon>Pseudomonadota</taxon>
        <taxon>Gammaproteobacteria</taxon>
        <taxon>Alteromonadales</taxon>
        <taxon>Pseudoalteromonadaceae</taxon>
        <taxon>Pseudoalteromonas</taxon>
    </lineage>
</organism>
<evidence type="ECO:0000259" key="5">
    <source>
        <dbReference type="PROSITE" id="PS51635"/>
    </source>
</evidence>
<keyword evidence="3 4" id="KW-0443">Lipid metabolism</keyword>
<dbReference type="PATRIC" id="fig|151081.8.peg.2421"/>
<dbReference type="OrthoDB" id="9798773at2"/>
<sequence length="379" mass="42159">MRKQTNCGRAGTALLLSGGGARAAYQVGVLKALTQSLPRTAPLPFKVITGTSAGAINSVALGCWASCAHLASRKLEQVWGQFHTSDVYRSDFAHVFGHLIKNILSSFRSGHANHAPASLFNNAPLRQLLAEVLPMERIDRNIHRGVLDALAVTASNYSTGDSVTFYQSNEAKPWRRAKRQGVKARIHLEHLMASSAIPVVFPSVKIRHQYYGDGSIHQMSPLSSAIHLGAERIFVIGVEQPKEEHRKYAPHYPGISHIAGHLLDSVFADTLHGDLERLERINRTVGLLSAKDKHRELKHIDTMVINPSHNFNAISSEYYDDMPLAIRTLLRGIGVKRYSESSLPSYLLFERRYTQHLMELGYQDGLAQLEQLRAFLCLD</sequence>
<evidence type="ECO:0000256" key="1">
    <source>
        <dbReference type="ARBA" id="ARBA00022801"/>
    </source>
</evidence>
<dbReference type="Proteomes" id="UP000033664">
    <property type="component" value="Unassembled WGS sequence"/>
</dbReference>
<feature type="domain" description="PNPLA" evidence="5">
    <location>
        <begin position="14"/>
        <end position="226"/>
    </location>
</feature>
<dbReference type="GO" id="GO:0016787">
    <property type="term" value="F:hydrolase activity"/>
    <property type="evidence" value="ECO:0007669"/>
    <property type="project" value="UniProtKB-UniRule"/>
</dbReference>
<proteinExistence type="predicted"/>
<keyword evidence="1 4" id="KW-0378">Hydrolase</keyword>
<dbReference type="Pfam" id="PF01734">
    <property type="entry name" value="Patatin"/>
    <property type="match status" value="1"/>
</dbReference>
<evidence type="ECO:0000313" key="7">
    <source>
        <dbReference type="Proteomes" id="UP000033664"/>
    </source>
</evidence>
<dbReference type="SUPFAM" id="SSF52151">
    <property type="entry name" value="FabD/lysophospholipase-like"/>
    <property type="match status" value="1"/>
</dbReference>
<name>A0A0F4PMQ3_9GAMM</name>
<dbReference type="InterPro" id="IPR002641">
    <property type="entry name" value="PNPLA_dom"/>
</dbReference>
<dbReference type="PANTHER" id="PTHR14226">
    <property type="entry name" value="NEUROPATHY TARGET ESTERASE/SWISS CHEESE D.MELANOGASTER"/>
    <property type="match status" value="1"/>
</dbReference>
<dbReference type="GeneID" id="58230244"/>
<dbReference type="EMBL" id="JXXZ01000018">
    <property type="protein sequence ID" value="KJY96308.1"/>
    <property type="molecule type" value="Genomic_DNA"/>
</dbReference>
<reference evidence="6 7" key="1">
    <citation type="journal article" date="2015" name="BMC Genomics">
        <title>Genome mining reveals unlocked bioactive potential of marine Gram-negative bacteria.</title>
        <authorList>
            <person name="Machado H."/>
            <person name="Sonnenschein E.C."/>
            <person name="Melchiorsen J."/>
            <person name="Gram L."/>
        </authorList>
    </citation>
    <scope>NUCLEOTIDE SEQUENCE [LARGE SCALE GENOMIC DNA]</scope>
    <source>
        <strain evidence="6 7">S3137</strain>
    </source>
</reference>
<feature type="active site" description="Proton acceptor" evidence="4">
    <location>
        <position position="213"/>
    </location>
</feature>
<protein>
    <submittedName>
        <fullName evidence="6">Patatin</fullName>
    </submittedName>
</protein>
<dbReference type="CDD" id="cd07209">
    <property type="entry name" value="Pat_hypo_Ecoli_Z1214_like"/>
    <property type="match status" value="1"/>
</dbReference>
<feature type="active site" description="Nucleophile" evidence="4">
    <location>
        <position position="52"/>
    </location>
</feature>
<evidence type="ECO:0000256" key="2">
    <source>
        <dbReference type="ARBA" id="ARBA00022963"/>
    </source>
</evidence>